<keyword evidence="3" id="KW-1185">Reference proteome</keyword>
<feature type="chain" id="PRO_5043472371" evidence="1">
    <location>
        <begin position="28"/>
        <end position="147"/>
    </location>
</feature>
<feature type="signal peptide" evidence="1">
    <location>
        <begin position="1"/>
        <end position="27"/>
    </location>
</feature>
<evidence type="ECO:0000313" key="3">
    <source>
        <dbReference type="Proteomes" id="UP001497623"/>
    </source>
</evidence>
<dbReference type="AlphaFoldDB" id="A0AAV2SL35"/>
<organism evidence="2 3">
    <name type="scientific">Meganyctiphanes norvegica</name>
    <name type="common">Northern krill</name>
    <name type="synonym">Thysanopoda norvegica</name>
    <dbReference type="NCBI Taxonomy" id="48144"/>
    <lineage>
        <taxon>Eukaryota</taxon>
        <taxon>Metazoa</taxon>
        <taxon>Ecdysozoa</taxon>
        <taxon>Arthropoda</taxon>
        <taxon>Crustacea</taxon>
        <taxon>Multicrustacea</taxon>
        <taxon>Malacostraca</taxon>
        <taxon>Eumalacostraca</taxon>
        <taxon>Eucarida</taxon>
        <taxon>Euphausiacea</taxon>
        <taxon>Euphausiidae</taxon>
        <taxon>Meganyctiphanes</taxon>
    </lineage>
</organism>
<sequence length="147" mass="15949">MIASPAATTLVMMAAVMTTTITTTTNAQYWSAYNANFFPYLIRGDWAAEGATPHPSYGFYDNFPGSGYAGCRVWCRSAILPERKFYCCSAAYDKLFALAGGPKAYAKYQNTLDNDFPISSPPISSLPIRSPPVSSLPASSIYTTPNK</sequence>
<proteinExistence type="predicted"/>
<evidence type="ECO:0000313" key="2">
    <source>
        <dbReference type="EMBL" id="CAL4202966.1"/>
    </source>
</evidence>
<comment type="caution">
    <text evidence="2">The sequence shown here is derived from an EMBL/GenBank/DDBJ whole genome shotgun (WGS) entry which is preliminary data.</text>
</comment>
<gene>
    <name evidence="2" type="ORF">MNOR_LOCUS37725</name>
</gene>
<accession>A0AAV2SL35</accession>
<name>A0AAV2SL35_MEGNR</name>
<feature type="non-terminal residue" evidence="2">
    <location>
        <position position="147"/>
    </location>
</feature>
<dbReference type="Proteomes" id="UP001497623">
    <property type="component" value="Unassembled WGS sequence"/>
</dbReference>
<evidence type="ECO:0000256" key="1">
    <source>
        <dbReference type="SAM" id="SignalP"/>
    </source>
</evidence>
<protein>
    <submittedName>
        <fullName evidence="2">Uncharacterized protein</fullName>
    </submittedName>
</protein>
<reference evidence="2 3" key="1">
    <citation type="submission" date="2024-05" db="EMBL/GenBank/DDBJ databases">
        <authorList>
            <person name="Wallberg A."/>
        </authorList>
    </citation>
    <scope>NUCLEOTIDE SEQUENCE [LARGE SCALE GENOMIC DNA]</scope>
</reference>
<dbReference type="EMBL" id="CAXKWB010078712">
    <property type="protein sequence ID" value="CAL4202966.1"/>
    <property type="molecule type" value="Genomic_DNA"/>
</dbReference>
<keyword evidence="1" id="KW-0732">Signal</keyword>